<dbReference type="Proteomes" id="UP000242015">
    <property type="component" value="Unassembled WGS sequence"/>
</dbReference>
<evidence type="ECO:0000313" key="1">
    <source>
        <dbReference type="EMBL" id="PSO07958.1"/>
    </source>
</evidence>
<dbReference type="EMBL" id="NEXF01000157">
    <property type="protein sequence ID" value="PSO07958.1"/>
    <property type="molecule type" value="Genomic_DNA"/>
</dbReference>
<evidence type="ECO:0008006" key="3">
    <source>
        <dbReference type="Google" id="ProtNLM"/>
    </source>
</evidence>
<sequence>KPTVVLTHWKGSMHRDHTATSKIVEDALFYSSIRSLNGGNPPHYVRALYYAENWEDEVGYRPEILVDVSESFELWRRAMANYAFAGGATGFNYIEYYSCLMRLHGLRIGKAYAAALMRPEYVTHMAFDEIPL</sequence>
<reference evidence="1 2" key="1">
    <citation type="submission" date="2017-04" db="EMBL/GenBank/DDBJ databases">
        <title>Novel microbial lineages endemic to geothermal iron-oxide mats fill important gaps in the evolutionary history of Archaea.</title>
        <authorList>
            <person name="Jay Z.J."/>
            <person name="Beam J.P."/>
            <person name="Dlakic M."/>
            <person name="Rusch D.B."/>
            <person name="Kozubal M.A."/>
            <person name="Inskeep W.P."/>
        </authorList>
    </citation>
    <scope>NUCLEOTIDE SEQUENCE [LARGE SCALE GENOMIC DNA]</scope>
    <source>
        <strain evidence="1">BE_D</strain>
    </source>
</reference>
<proteinExistence type="predicted"/>
<protein>
    <recommendedName>
        <fullName evidence="3">PIG-L family deacetylase</fullName>
    </recommendedName>
</protein>
<gene>
    <name evidence="1" type="ORF">B9Q04_08065</name>
</gene>
<evidence type="ECO:0000313" key="2">
    <source>
        <dbReference type="Proteomes" id="UP000242015"/>
    </source>
</evidence>
<dbReference type="SUPFAM" id="SSF102588">
    <property type="entry name" value="LmbE-like"/>
    <property type="match status" value="1"/>
</dbReference>
<dbReference type="AlphaFoldDB" id="A0A2R6CAS3"/>
<accession>A0A2R6CAS3</accession>
<name>A0A2R6CAS3_9ARCH</name>
<dbReference type="Gene3D" id="3.40.50.10320">
    <property type="entry name" value="LmbE-like"/>
    <property type="match status" value="1"/>
</dbReference>
<comment type="caution">
    <text evidence="1">The sequence shown here is derived from an EMBL/GenBank/DDBJ whole genome shotgun (WGS) entry which is preliminary data.</text>
</comment>
<feature type="non-terminal residue" evidence="1">
    <location>
        <position position="1"/>
    </location>
</feature>
<dbReference type="InterPro" id="IPR024078">
    <property type="entry name" value="LmbE-like_dom_sf"/>
</dbReference>
<organism evidence="1 2">
    <name type="scientific">Candidatus Marsarchaeota G2 archaeon BE_D</name>
    <dbReference type="NCBI Taxonomy" id="1978158"/>
    <lineage>
        <taxon>Archaea</taxon>
        <taxon>Candidatus Marsarchaeota</taxon>
        <taxon>Candidatus Marsarchaeota group 2</taxon>
    </lineage>
</organism>